<evidence type="ECO:0000259" key="3">
    <source>
        <dbReference type="Pfam" id="PF02550"/>
    </source>
</evidence>
<dbReference type="InterPro" id="IPR046433">
    <property type="entry name" value="ActCoA_hydro"/>
</dbReference>
<evidence type="ECO:0000256" key="1">
    <source>
        <dbReference type="ARBA" id="ARBA00009632"/>
    </source>
</evidence>
<dbReference type="GO" id="GO:0006083">
    <property type="term" value="P:acetate metabolic process"/>
    <property type="evidence" value="ECO:0007669"/>
    <property type="project" value="InterPro"/>
</dbReference>
<dbReference type="PANTHER" id="PTHR21432:SF20">
    <property type="entry name" value="ACETYL-COA HYDROLASE"/>
    <property type="match status" value="1"/>
</dbReference>
<dbReference type="PANTHER" id="PTHR21432">
    <property type="entry name" value="ACETYL-COA HYDROLASE-RELATED"/>
    <property type="match status" value="1"/>
</dbReference>
<keyword evidence="6" id="KW-1185">Reference proteome</keyword>
<dbReference type="Pfam" id="PF02550">
    <property type="entry name" value="AcetylCoA_hydro"/>
    <property type="match status" value="1"/>
</dbReference>
<protein>
    <submittedName>
        <fullName evidence="5">4-hydroxybutyrate CoA-transferase</fullName>
    </submittedName>
</protein>
<dbReference type="Gene3D" id="3.40.1080.20">
    <property type="entry name" value="Acetyl-CoA hydrolase/transferase C-terminal domain"/>
    <property type="match status" value="1"/>
</dbReference>
<sequence length="436" mass="48757">MDFLNEYKRKCCSPGEAVAGIPSQSRVLLCSEPAALAEALYEQRERFHPLYLYSMMGIANPHIYQRLYSDGAEENFSVGISYMTKPEAQAIKRGIKIDHLLTHFSKIEEMFRERIRPDYVLCHVSPMDEEGYLYMGICPGPGRVSIDSGAKVILQVNRNLPMINTDFNRIHISEAEALCEMDTVLAEIPDMVPTELEKKMAQHIVERIDDGSVIQLGVGGVPSAVGNFLEHHRHLGIHTEVFTDVMRVLMEKGVVDNSQKQIRPGQSVAGFLQGTRDTYKFVHENKELYFERLSWVNHPETIAQNDNMISINSCMAVDLRGQVCSECIGLDTYAGSGGQLDFVRGVRGSKGGKSFIAMRSSLEKADGTSISKITLTLPPGSAVTTPRNDTHFIVTEYGVAEMRNRTLSEKAKALIAIAHPRFREELTYQAKKQLII</sequence>
<proteinExistence type="inferred from homology"/>
<dbReference type="InterPro" id="IPR038460">
    <property type="entry name" value="AcetylCoA_hyd_C_sf"/>
</dbReference>
<dbReference type="EMBL" id="FQVI01000019">
    <property type="protein sequence ID" value="SHF28309.1"/>
    <property type="molecule type" value="Genomic_DNA"/>
</dbReference>
<dbReference type="OrthoDB" id="9801795at2"/>
<comment type="similarity">
    <text evidence="1">Belongs to the acetyl-CoA hydrolase/transferase family.</text>
</comment>
<reference evidence="5 6" key="1">
    <citation type="submission" date="2016-11" db="EMBL/GenBank/DDBJ databases">
        <authorList>
            <person name="Jaros S."/>
            <person name="Januszkiewicz K."/>
            <person name="Wedrychowicz H."/>
        </authorList>
    </citation>
    <scope>NUCLEOTIDE SEQUENCE [LARGE SCALE GENOMIC DNA]</scope>
    <source>
        <strain evidence="5 6">DSM 17459</strain>
    </source>
</reference>
<evidence type="ECO:0000256" key="2">
    <source>
        <dbReference type="ARBA" id="ARBA00022679"/>
    </source>
</evidence>
<dbReference type="InterPro" id="IPR037171">
    <property type="entry name" value="NagB/RpiA_transferase-like"/>
</dbReference>
<keyword evidence="2 5" id="KW-0808">Transferase</keyword>
<dbReference type="InterPro" id="IPR026888">
    <property type="entry name" value="AcetylCoA_hyd_C"/>
</dbReference>
<dbReference type="GO" id="GO:0008775">
    <property type="term" value="F:acetate CoA-transferase activity"/>
    <property type="evidence" value="ECO:0007669"/>
    <property type="project" value="InterPro"/>
</dbReference>
<organism evidence="5 6">
    <name type="scientific">Lactonifactor longoviformis DSM 17459</name>
    <dbReference type="NCBI Taxonomy" id="1122155"/>
    <lineage>
        <taxon>Bacteria</taxon>
        <taxon>Bacillati</taxon>
        <taxon>Bacillota</taxon>
        <taxon>Clostridia</taxon>
        <taxon>Eubacteriales</taxon>
        <taxon>Clostridiaceae</taxon>
        <taxon>Lactonifactor</taxon>
    </lineage>
</organism>
<dbReference type="Gene3D" id="3.30.750.70">
    <property type="entry name" value="4-hydroxybutyrate coenzyme like domains"/>
    <property type="match status" value="1"/>
</dbReference>
<feature type="domain" description="Acetyl-CoA hydrolase/transferase N-terminal" evidence="3">
    <location>
        <begin position="85"/>
        <end position="176"/>
    </location>
</feature>
<name>A0A1M5ADG0_9CLOT</name>
<accession>A0A1M5ADG0</accession>
<dbReference type="AlphaFoldDB" id="A0A1M5ADG0"/>
<evidence type="ECO:0000313" key="6">
    <source>
        <dbReference type="Proteomes" id="UP000184245"/>
    </source>
</evidence>
<dbReference type="InterPro" id="IPR003702">
    <property type="entry name" value="ActCoA_hydro_N"/>
</dbReference>
<dbReference type="Pfam" id="PF13336">
    <property type="entry name" value="AcetylCoA_hyd_C"/>
    <property type="match status" value="1"/>
</dbReference>
<evidence type="ECO:0000259" key="4">
    <source>
        <dbReference type="Pfam" id="PF13336"/>
    </source>
</evidence>
<feature type="domain" description="Acetyl-CoA hydrolase/transferase C-terminal" evidence="4">
    <location>
        <begin position="274"/>
        <end position="429"/>
    </location>
</feature>
<evidence type="ECO:0000313" key="5">
    <source>
        <dbReference type="EMBL" id="SHF28309.1"/>
    </source>
</evidence>
<dbReference type="SUPFAM" id="SSF100950">
    <property type="entry name" value="NagB/RpiA/CoA transferase-like"/>
    <property type="match status" value="2"/>
</dbReference>
<dbReference type="STRING" id="1122155.SAMN02745158_03156"/>
<dbReference type="Proteomes" id="UP000184245">
    <property type="component" value="Unassembled WGS sequence"/>
</dbReference>
<dbReference type="Gene3D" id="3.40.1080.10">
    <property type="entry name" value="Glutaconate Coenzyme A-transferase"/>
    <property type="match status" value="1"/>
</dbReference>
<gene>
    <name evidence="5" type="ORF">SAMN02745158_03156</name>
</gene>